<gene>
    <name evidence="1" type="ORF">BKA67DRAFT_581449</name>
</gene>
<evidence type="ECO:0000313" key="2">
    <source>
        <dbReference type="Proteomes" id="UP000758603"/>
    </source>
</evidence>
<dbReference type="GeneID" id="70132805"/>
<name>A0A9P8UA62_9PEZI</name>
<dbReference type="EMBL" id="JAGPXC010000009">
    <property type="protein sequence ID" value="KAH6647029.1"/>
    <property type="molecule type" value="Genomic_DNA"/>
</dbReference>
<reference evidence="1" key="1">
    <citation type="journal article" date="2021" name="Nat. Commun.">
        <title>Genetic determinants of endophytism in the Arabidopsis root mycobiome.</title>
        <authorList>
            <person name="Mesny F."/>
            <person name="Miyauchi S."/>
            <person name="Thiergart T."/>
            <person name="Pickel B."/>
            <person name="Atanasova L."/>
            <person name="Karlsson M."/>
            <person name="Huettel B."/>
            <person name="Barry K.W."/>
            <person name="Haridas S."/>
            <person name="Chen C."/>
            <person name="Bauer D."/>
            <person name="Andreopoulos W."/>
            <person name="Pangilinan J."/>
            <person name="LaButti K."/>
            <person name="Riley R."/>
            <person name="Lipzen A."/>
            <person name="Clum A."/>
            <person name="Drula E."/>
            <person name="Henrissat B."/>
            <person name="Kohler A."/>
            <person name="Grigoriev I.V."/>
            <person name="Martin F.M."/>
            <person name="Hacquard S."/>
        </authorList>
    </citation>
    <scope>NUCLEOTIDE SEQUENCE</scope>
    <source>
        <strain evidence="1">MPI-SDFR-AT-0073</strain>
    </source>
</reference>
<evidence type="ECO:0000313" key="1">
    <source>
        <dbReference type="EMBL" id="KAH6647029.1"/>
    </source>
</evidence>
<sequence length="89" mass="10177">MWWAYNQGHHLIMRDLEEFYEASGLKFSLDTPAVCNRLDFTLKSGHCEVCLADIGEKYHRCESCLGGHFVICVYCYNLGARCLKGSHTL</sequence>
<dbReference type="Proteomes" id="UP000758603">
    <property type="component" value="Unassembled WGS sequence"/>
</dbReference>
<protein>
    <submittedName>
        <fullName evidence="1">Uncharacterized protein</fullName>
    </submittedName>
</protein>
<keyword evidence="2" id="KW-1185">Reference proteome</keyword>
<comment type="caution">
    <text evidence="1">The sequence shown here is derived from an EMBL/GenBank/DDBJ whole genome shotgun (WGS) entry which is preliminary data.</text>
</comment>
<dbReference type="OrthoDB" id="366390at2759"/>
<feature type="non-terminal residue" evidence="1">
    <location>
        <position position="89"/>
    </location>
</feature>
<accession>A0A9P8UA62</accession>
<proteinExistence type="predicted"/>
<dbReference type="RefSeq" id="XP_045953543.1">
    <property type="nucleotide sequence ID" value="XM_046103914.1"/>
</dbReference>
<dbReference type="AlphaFoldDB" id="A0A9P8UA62"/>
<organism evidence="1 2">
    <name type="scientific">Truncatella angustata</name>
    <dbReference type="NCBI Taxonomy" id="152316"/>
    <lineage>
        <taxon>Eukaryota</taxon>
        <taxon>Fungi</taxon>
        <taxon>Dikarya</taxon>
        <taxon>Ascomycota</taxon>
        <taxon>Pezizomycotina</taxon>
        <taxon>Sordariomycetes</taxon>
        <taxon>Xylariomycetidae</taxon>
        <taxon>Amphisphaeriales</taxon>
        <taxon>Sporocadaceae</taxon>
        <taxon>Truncatella</taxon>
    </lineage>
</organism>